<comment type="caution">
    <text evidence="1">The sequence shown here is derived from an EMBL/GenBank/DDBJ whole genome shotgun (WGS) entry which is preliminary data.</text>
</comment>
<evidence type="ECO:0000313" key="1">
    <source>
        <dbReference type="EMBL" id="MPM97952.1"/>
    </source>
</evidence>
<dbReference type="EMBL" id="VSSQ01044153">
    <property type="protein sequence ID" value="MPM97952.1"/>
    <property type="molecule type" value="Genomic_DNA"/>
</dbReference>
<gene>
    <name evidence="1" type="ORF">SDC9_145133</name>
</gene>
<protein>
    <submittedName>
        <fullName evidence="1">Uncharacterized protein</fullName>
    </submittedName>
</protein>
<proteinExistence type="predicted"/>
<organism evidence="1">
    <name type="scientific">bioreactor metagenome</name>
    <dbReference type="NCBI Taxonomy" id="1076179"/>
    <lineage>
        <taxon>unclassified sequences</taxon>
        <taxon>metagenomes</taxon>
        <taxon>ecological metagenomes</taxon>
    </lineage>
</organism>
<dbReference type="AlphaFoldDB" id="A0A645EBB6"/>
<name>A0A645EBB6_9ZZZZ</name>
<accession>A0A645EBB6</accession>
<reference evidence="1" key="1">
    <citation type="submission" date="2019-08" db="EMBL/GenBank/DDBJ databases">
        <authorList>
            <person name="Kucharzyk K."/>
            <person name="Murdoch R.W."/>
            <person name="Higgins S."/>
            <person name="Loffler F."/>
        </authorList>
    </citation>
    <scope>NUCLEOTIDE SEQUENCE</scope>
</reference>
<sequence>MINEFLNARKVAGEEEKNLLFHEFFFFVQKLHFVVRPAGVFKVGAYGGRRGRGYFGVVKERDVGDLFCRGA</sequence>